<evidence type="ECO:0000313" key="2">
    <source>
        <dbReference type="Proteomes" id="UP000008237"/>
    </source>
</evidence>
<dbReference type="InParanoid" id="E2BXS0"/>
<dbReference type="AlphaFoldDB" id="E2BXS0"/>
<feature type="non-terminal residue" evidence="1">
    <location>
        <position position="155"/>
    </location>
</feature>
<protein>
    <submittedName>
        <fullName evidence="1">Uncharacterized protein</fullName>
    </submittedName>
</protein>
<dbReference type="PANTHER" id="PTHR33050:SF7">
    <property type="entry name" value="RIBONUCLEASE H"/>
    <property type="match status" value="1"/>
</dbReference>
<dbReference type="InterPro" id="IPR052055">
    <property type="entry name" value="Hepadnavirus_pol/RT"/>
</dbReference>
<sequence>DLLLCIDNSTALSYIHCMGSISFPHLSAVARQVWSRYANRDLFLYAAYVPSTQNVETDAQSHIVSTETEWSLSCDYFHRIESGFDPFDIDLFASSIYTKCPCFVSWLPDPLAHSIDAFSLDWSKFYFFAFPPFILILRVLRKIISDKAERVLVVP</sequence>
<dbReference type="PANTHER" id="PTHR33050">
    <property type="entry name" value="REVERSE TRANSCRIPTASE DOMAIN-CONTAINING PROTEIN"/>
    <property type="match status" value="1"/>
</dbReference>
<proteinExistence type="predicted"/>
<dbReference type="CDD" id="cd09275">
    <property type="entry name" value="RNase_HI_RT_DIRS1"/>
    <property type="match status" value="1"/>
</dbReference>
<name>E2BXS0_HARSA</name>
<dbReference type="STRING" id="610380.E2BXS0"/>
<reference evidence="1 2" key="1">
    <citation type="journal article" date="2010" name="Science">
        <title>Genomic comparison of the ants Camponotus floridanus and Harpegnathos saltator.</title>
        <authorList>
            <person name="Bonasio R."/>
            <person name="Zhang G."/>
            <person name="Ye C."/>
            <person name="Mutti N.S."/>
            <person name="Fang X."/>
            <person name="Qin N."/>
            <person name="Donahue G."/>
            <person name="Yang P."/>
            <person name="Li Q."/>
            <person name="Li C."/>
            <person name="Zhang P."/>
            <person name="Huang Z."/>
            <person name="Berger S.L."/>
            <person name="Reinberg D."/>
            <person name="Wang J."/>
            <person name="Liebig J."/>
        </authorList>
    </citation>
    <scope>NUCLEOTIDE SEQUENCE [LARGE SCALE GENOMIC DNA]</scope>
    <source>
        <strain evidence="1 2">R22 G/1</strain>
    </source>
</reference>
<evidence type="ECO:0000313" key="1">
    <source>
        <dbReference type="EMBL" id="EFN79477.1"/>
    </source>
</evidence>
<feature type="non-terminal residue" evidence="1">
    <location>
        <position position="1"/>
    </location>
</feature>
<dbReference type="Proteomes" id="UP000008237">
    <property type="component" value="Unassembled WGS sequence"/>
</dbReference>
<dbReference type="EMBL" id="GL451314">
    <property type="protein sequence ID" value="EFN79477.1"/>
    <property type="molecule type" value="Genomic_DNA"/>
</dbReference>
<accession>E2BXS0</accession>
<gene>
    <name evidence="1" type="ORF">EAI_12430</name>
</gene>
<keyword evidence="2" id="KW-1185">Reference proteome</keyword>
<organism evidence="2">
    <name type="scientific">Harpegnathos saltator</name>
    <name type="common">Jerdon's jumping ant</name>
    <dbReference type="NCBI Taxonomy" id="610380"/>
    <lineage>
        <taxon>Eukaryota</taxon>
        <taxon>Metazoa</taxon>
        <taxon>Ecdysozoa</taxon>
        <taxon>Arthropoda</taxon>
        <taxon>Hexapoda</taxon>
        <taxon>Insecta</taxon>
        <taxon>Pterygota</taxon>
        <taxon>Neoptera</taxon>
        <taxon>Endopterygota</taxon>
        <taxon>Hymenoptera</taxon>
        <taxon>Apocrita</taxon>
        <taxon>Aculeata</taxon>
        <taxon>Formicoidea</taxon>
        <taxon>Formicidae</taxon>
        <taxon>Ponerinae</taxon>
        <taxon>Ponerini</taxon>
        <taxon>Harpegnathos</taxon>
    </lineage>
</organism>